<accession>A0A2X0PJ64</accession>
<sequence>MVRSTTATGLTPEAAPFAVGRPTPALETDPLRVDDAPWLSDEKDEAESTESELRWLDVVAFEAEAAEAAGESESDRPARIDAIESTAGALKLNFQNDMIAAAAHSNGKVVQW</sequence>
<evidence type="ECO:0000256" key="1">
    <source>
        <dbReference type="SAM" id="MobiDB-lite"/>
    </source>
</evidence>
<organism evidence="2 3">
    <name type="scientific">Microbotryum silenes-dioicae</name>
    <dbReference type="NCBI Taxonomy" id="796604"/>
    <lineage>
        <taxon>Eukaryota</taxon>
        <taxon>Fungi</taxon>
        <taxon>Dikarya</taxon>
        <taxon>Basidiomycota</taxon>
        <taxon>Pucciniomycotina</taxon>
        <taxon>Microbotryomycetes</taxon>
        <taxon>Microbotryales</taxon>
        <taxon>Microbotryaceae</taxon>
        <taxon>Microbotryum</taxon>
    </lineage>
</organism>
<dbReference type="AlphaFoldDB" id="A0A2X0PJ64"/>
<evidence type="ECO:0000313" key="3">
    <source>
        <dbReference type="Proteomes" id="UP000249464"/>
    </source>
</evidence>
<gene>
    <name evidence="2" type="primary">BQ5605_C029g10649</name>
    <name evidence="2" type="ORF">BQ5605_C029G10649</name>
</gene>
<proteinExistence type="predicted"/>
<name>A0A2X0PJ64_9BASI</name>
<reference evidence="2 3" key="1">
    <citation type="submission" date="2016-11" db="EMBL/GenBank/DDBJ databases">
        <authorList>
            <person name="Jaros S."/>
            <person name="Januszkiewicz K."/>
            <person name="Wedrychowicz H."/>
        </authorList>
    </citation>
    <scope>NUCLEOTIDE SEQUENCE [LARGE SCALE GENOMIC DNA]</scope>
</reference>
<evidence type="ECO:0000313" key="2">
    <source>
        <dbReference type="EMBL" id="SGZ15187.1"/>
    </source>
</evidence>
<dbReference type="EMBL" id="FQNC01000081">
    <property type="protein sequence ID" value="SGZ15187.1"/>
    <property type="molecule type" value="Genomic_DNA"/>
</dbReference>
<protein>
    <submittedName>
        <fullName evidence="2">BQ5605_C029g10649 protein</fullName>
    </submittedName>
</protein>
<feature type="region of interest" description="Disordered" evidence="1">
    <location>
        <begin position="1"/>
        <end position="51"/>
    </location>
</feature>
<dbReference type="Proteomes" id="UP000249464">
    <property type="component" value="Unassembled WGS sequence"/>
</dbReference>
<keyword evidence="3" id="KW-1185">Reference proteome</keyword>